<organism evidence="4 5">
    <name type="scientific">Hemiselmis andersenii</name>
    <name type="common">Cryptophyte alga</name>
    <dbReference type="NCBI Taxonomy" id="464988"/>
    <lineage>
        <taxon>Eukaryota</taxon>
        <taxon>Cryptophyceae</taxon>
        <taxon>Cryptomonadales</taxon>
        <taxon>Hemiselmidaceae</taxon>
        <taxon>Hemiselmis</taxon>
    </lineage>
</organism>
<evidence type="ECO:0000256" key="3">
    <source>
        <dbReference type="PROSITE-ProRule" id="PRU00221"/>
    </source>
</evidence>
<protein>
    <submittedName>
        <fullName evidence="4">Uncharacterized protein</fullName>
    </submittedName>
</protein>
<keyword evidence="4" id="KW-0542">Nucleomorph</keyword>
<dbReference type="Proteomes" id="UP000243127">
    <property type="component" value="Nucleomorph 1"/>
</dbReference>
<dbReference type="InterPro" id="IPR001680">
    <property type="entry name" value="WD40_rpt"/>
</dbReference>
<keyword evidence="1 3" id="KW-0853">WD repeat</keyword>
<dbReference type="InterPro" id="IPR015943">
    <property type="entry name" value="WD40/YVTN_repeat-like_dom_sf"/>
</dbReference>
<accession>A9BK85</accession>
<evidence type="ECO:0000256" key="2">
    <source>
        <dbReference type="ARBA" id="ARBA00022737"/>
    </source>
</evidence>
<dbReference type="EMBL" id="CP000881">
    <property type="protein sequence ID" value="ABW97918.1"/>
    <property type="molecule type" value="Genomic_DNA"/>
</dbReference>
<dbReference type="InterPro" id="IPR019775">
    <property type="entry name" value="WD40_repeat_CS"/>
</dbReference>
<dbReference type="AlphaFoldDB" id="A9BK85"/>
<dbReference type="PROSITE" id="PS50082">
    <property type="entry name" value="WD_REPEATS_2"/>
    <property type="match status" value="1"/>
</dbReference>
<geneLocation type="nucleomorph" evidence="4"/>
<dbReference type="PROSITE" id="PS00678">
    <property type="entry name" value="WD_REPEATS_1"/>
    <property type="match status" value="1"/>
</dbReference>
<sequence length="418" mass="49047">MSFFFLTNKKKKIQEISCLASQIFSFFFFDKFNQKKKFFITPLGNKIFSCHFFKSLWKLDTFFCKKEKILYFLCSFKNSKKRKTQYSDFIQLWQFSDKKIIKKKSICFLNQEIWDIKWNTSDKANRGILILCCGFNLKILKVSKIFPKFLNFFSVSLSINLFGIFQWKLSFSSSDLAVGDISGKIILYNLKETLSIKEIHKSAHNNSPINCLEIFYGHKKKSRYLISGGFDGYIKLWDLNEWHKPFFQINFLNRQILNIKPNSYRFRIPFILVGLDNGFISFISLSKNFEVFIQFHHQGNSGDLNFLGNKIFSIGQEGDLVVMDLISPLKIENKFLKFDFLYKEALKENLKPNFRNNFLQVVGNKFSTKILKISSFFKSEILLKISGKSGILIFLKFQLLKITEQKRQAAFLNVSNGI</sequence>
<dbReference type="GeneID" id="5739600"/>
<dbReference type="Gene3D" id="2.130.10.10">
    <property type="entry name" value="YVTN repeat-like/Quinoprotein amine dehydrogenase"/>
    <property type="match status" value="1"/>
</dbReference>
<proteinExistence type="predicted"/>
<evidence type="ECO:0000313" key="5">
    <source>
        <dbReference type="Proteomes" id="UP000243127"/>
    </source>
</evidence>
<dbReference type="InterPro" id="IPR036322">
    <property type="entry name" value="WD40_repeat_dom_sf"/>
</dbReference>
<evidence type="ECO:0000256" key="1">
    <source>
        <dbReference type="ARBA" id="ARBA00022574"/>
    </source>
</evidence>
<feature type="repeat" description="WD" evidence="3">
    <location>
        <begin position="222"/>
        <end position="240"/>
    </location>
</feature>
<gene>
    <name evidence="4" type="ORF">HAN_1g74</name>
</gene>
<name>A9BK85_HEMAN</name>
<reference evidence="4 5" key="1">
    <citation type="journal article" date="2007" name="Proc. Natl. Acad. Sci. U.S.A.">
        <title>Nucleomorph genome of Hemiselmis andersenii reveals complete intron loss and compaction as a driver of protein structure and function.</title>
        <authorList>
            <person name="Lane C.E."/>
            <person name="van den Heuvel K."/>
            <person name="Kozera C."/>
            <person name="Curtis B.A."/>
            <person name="Parsons B.J."/>
            <person name="Bowman S."/>
            <person name="Archibald J.M."/>
        </authorList>
    </citation>
    <scope>NUCLEOTIDE SEQUENCE [LARGE SCALE GENOMIC DNA]</scope>
    <source>
        <strain evidence="4 5">CCMP644</strain>
    </source>
</reference>
<dbReference type="SUPFAM" id="SSF50978">
    <property type="entry name" value="WD40 repeat-like"/>
    <property type="match status" value="1"/>
</dbReference>
<keyword evidence="2" id="KW-0677">Repeat</keyword>
<dbReference type="RefSeq" id="XP_001712243.1">
    <property type="nucleotide sequence ID" value="XM_001712191.1"/>
</dbReference>
<evidence type="ECO:0000313" key="4">
    <source>
        <dbReference type="EMBL" id="ABW97918.1"/>
    </source>
</evidence>